<organism evidence="9 10">
    <name type="scientific">Methanococcus aeolicus (strain ATCC BAA-1280 / DSM 17508 / OCM 812 / Nankai-3)</name>
    <dbReference type="NCBI Taxonomy" id="419665"/>
    <lineage>
        <taxon>Archaea</taxon>
        <taxon>Methanobacteriati</taxon>
        <taxon>Methanobacteriota</taxon>
        <taxon>Methanomada group</taxon>
        <taxon>Methanococci</taxon>
        <taxon>Methanococcales</taxon>
        <taxon>Methanococcaceae</taxon>
        <taxon>Methanococcus</taxon>
    </lineage>
</organism>
<evidence type="ECO:0000256" key="3">
    <source>
        <dbReference type="ARBA" id="ARBA00022723"/>
    </source>
</evidence>
<protein>
    <recommendedName>
        <fullName evidence="8">CRISPR-associated endoribonuclease Cas2</fullName>
        <ecNumber evidence="8">3.1.-.-</ecNumber>
    </recommendedName>
</protein>
<dbReference type="HOGENOM" id="CLU_161124_2_0_2"/>
<dbReference type="GeneID" id="5327084"/>
<dbReference type="EMBL" id="CP000743">
    <property type="protein sequence ID" value="ABR56652.1"/>
    <property type="molecule type" value="Genomic_DNA"/>
</dbReference>
<dbReference type="STRING" id="419665.Maeo_1075"/>
<dbReference type="InterPro" id="IPR021127">
    <property type="entry name" value="CRISPR_associated_Cas2"/>
</dbReference>
<keyword evidence="2 8" id="KW-0540">Nuclease</keyword>
<dbReference type="HAMAP" id="MF_01471">
    <property type="entry name" value="Cas2"/>
    <property type="match status" value="1"/>
</dbReference>
<dbReference type="AlphaFoldDB" id="A6UVY0"/>
<keyword evidence="4 8" id="KW-0255">Endonuclease</keyword>
<dbReference type="GO" id="GO:0046872">
    <property type="term" value="F:metal ion binding"/>
    <property type="evidence" value="ECO:0007669"/>
    <property type="project" value="UniProtKB-UniRule"/>
</dbReference>
<dbReference type="KEGG" id="mae:Maeo_1075"/>
<evidence type="ECO:0000313" key="9">
    <source>
        <dbReference type="EMBL" id="ABR56652.1"/>
    </source>
</evidence>
<dbReference type="Gene3D" id="3.30.70.240">
    <property type="match status" value="1"/>
</dbReference>
<comment type="subunit">
    <text evidence="8">Homodimer, forms a heterotetramer with a Cas1 homodimer.</text>
</comment>
<dbReference type="SUPFAM" id="SSF143430">
    <property type="entry name" value="TTP0101/SSO1404-like"/>
    <property type="match status" value="1"/>
</dbReference>
<evidence type="ECO:0000256" key="4">
    <source>
        <dbReference type="ARBA" id="ARBA00022759"/>
    </source>
</evidence>
<keyword evidence="7 8" id="KW-0051">Antiviral defense</keyword>
<dbReference type="eggNOG" id="arCOG04194">
    <property type="taxonomic scope" value="Archaea"/>
</dbReference>
<evidence type="ECO:0000256" key="1">
    <source>
        <dbReference type="ARBA" id="ARBA00001946"/>
    </source>
</evidence>
<dbReference type="EC" id="3.1.-.-" evidence="8"/>
<keyword evidence="5 8" id="KW-0378">Hydrolase</keyword>
<dbReference type="GO" id="GO:0043571">
    <property type="term" value="P:maintenance of CRISPR repeat elements"/>
    <property type="evidence" value="ECO:0007669"/>
    <property type="project" value="UniProtKB-UniRule"/>
</dbReference>
<evidence type="ECO:0000256" key="2">
    <source>
        <dbReference type="ARBA" id="ARBA00022722"/>
    </source>
</evidence>
<keyword evidence="10" id="KW-1185">Reference proteome</keyword>
<gene>
    <name evidence="8" type="primary">cas2</name>
    <name evidence="9" type="ordered locus">Maeo_1075</name>
</gene>
<comment type="function">
    <text evidence="8">CRISPR (clustered regularly interspaced short palindromic repeat), is an adaptive immune system that provides protection against mobile genetic elements (viruses, transposable elements and conjugative plasmids). CRISPR clusters contain sequences complementary to antecedent mobile elements and target invading nucleic acids. CRISPR clusters are transcribed and processed into CRISPR RNA (crRNA). Functions as a ssRNA-specific endoribonuclease. Involved in the integration of spacer DNA into the CRISPR cassette.</text>
</comment>
<name>A6UVY0_META3</name>
<dbReference type="InterPro" id="IPR019199">
    <property type="entry name" value="Virulence_VapD/CRISPR_Cas2"/>
</dbReference>
<dbReference type="NCBIfam" id="TIGR01573">
    <property type="entry name" value="cas2"/>
    <property type="match status" value="1"/>
</dbReference>
<dbReference type="PANTHER" id="PTHR34405:SF3">
    <property type="entry name" value="CRISPR-ASSOCIATED ENDORIBONUCLEASE CAS2 3"/>
    <property type="match status" value="1"/>
</dbReference>
<dbReference type="PANTHER" id="PTHR34405">
    <property type="entry name" value="CRISPR-ASSOCIATED ENDORIBONUCLEASE CAS2"/>
    <property type="match status" value="1"/>
</dbReference>
<evidence type="ECO:0000256" key="8">
    <source>
        <dbReference type="HAMAP-Rule" id="MF_01471"/>
    </source>
</evidence>
<feature type="binding site" evidence="8">
    <location>
        <position position="7"/>
    </location>
    <ligand>
        <name>Mg(2+)</name>
        <dbReference type="ChEBI" id="CHEBI:18420"/>
        <note>catalytic</note>
    </ligand>
</feature>
<comment type="cofactor">
    <cofactor evidence="1 8">
        <name>Mg(2+)</name>
        <dbReference type="ChEBI" id="CHEBI:18420"/>
    </cofactor>
</comment>
<dbReference type="OrthoDB" id="75992at2157"/>
<dbReference type="GO" id="GO:0004521">
    <property type="term" value="F:RNA endonuclease activity"/>
    <property type="evidence" value="ECO:0007669"/>
    <property type="project" value="InterPro"/>
</dbReference>
<proteinExistence type="inferred from homology"/>
<accession>A6UVY0</accession>
<dbReference type="GO" id="GO:0051607">
    <property type="term" value="P:defense response to virus"/>
    <property type="evidence" value="ECO:0007669"/>
    <property type="project" value="UniProtKB-UniRule"/>
</dbReference>
<evidence type="ECO:0000256" key="7">
    <source>
        <dbReference type="ARBA" id="ARBA00023118"/>
    </source>
</evidence>
<dbReference type="CDD" id="cd09725">
    <property type="entry name" value="Cas2_I_II_III"/>
    <property type="match status" value="1"/>
</dbReference>
<sequence>MIYVIYDISDNKIRKKISDKCLNYGLYRIQKSVFAGSLNNNRVDELRVFCENIFKEGDENDKIYIIPVCKKCFGSLICVGEEFDKDLITDNKNTLVL</sequence>
<evidence type="ECO:0000256" key="6">
    <source>
        <dbReference type="ARBA" id="ARBA00022842"/>
    </source>
</evidence>
<reference evidence="9" key="1">
    <citation type="submission" date="2007-06" db="EMBL/GenBank/DDBJ databases">
        <title>Complete sequence of Methanococcus aeolicus Nankai-3.</title>
        <authorList>
            <consortium name="US DOE Joint Genome Institute"/>
            <person name="Copeland A."/>
            <person name="Lucas S."/>
            <person name="Lapidus A."/>
            <person name="Barry K."/>
            <person name="Glavina del Rio T."/>
            <person name="Dalin E."/>
            <person name="Tice H."/>
            <person name="Pitluck S."/>
            <person name="Chain P."/>
            <person name="Malfatti S."/>
            <person name="Shin M."/>
            <person name="Vergez L."/>
            <person name="Schmutz J."/>
            <person name="Larimer F."/>
            <person name="Land M."/>
            <person name="Hauser L."/>
            <person name="Kyrpides N."/>
            <person name="Lykidis A."/>
            <person name="Sieprawska-Lupa M."/>
            <person name="Whitman W.B."/>
            <person name="Richardson P."/>
        </authorList>
    </citation>
    <scope>NUCLEOTIDE SEQUENCE [LARGE SCALE GENOMIC DNA]</scope>
    <source>
        <strain evidence="9">Nankai-3</strain>
    </source>
</reference>
<keyword evidence="6 8" id="KW-0460">Magnesium</keyword>
<comment type="similarity">
    <text evidence="8">Belongs to the CRISPR-associated endoribonuclease Cas2 protein family.</text>
</comment>
<dbReference type="Proteomes" id="UP000001106">
    <property type="component" value="Chromosome"/>
</dbReference>
<dbReference type="RefSeq" id="WP_011973784.1">
    <property type="nucleotide sequence ID" value="NC_009635.1"/>
</dbReference>
<dbReference type="GO" id="GO:0016787">
    <property type="term" value="F:hydrolase activity"/>
    <property type="evidence" value="ECO:0007669"/>
    <property type="project" value="UniProtKB-KW"/>
</dbReference>
<evidence type="ECO:0000256" key="5">
    <source>
        <dbReference type="ARBA" id="ARBA00022801"/>
    </source>
</evidence>
<keyword evidence="3 8" id="KW-0479">Metal-binding</keyword>
<evidence type="ECO:0000313" key="10">
    <source>
        <dbReference type="Proteomes" id="UP000001106"/>
    </source>
</evidence>
<dbReference type="Pfam" id="PF09827">
    <property type="entry name" value="CRISPR_Cas2"/>
    <property type="match status" value="1"/>
</dbReference>